<evidence type="ECO:0000259" key="11">
    <source>
        <dbReference type="Pfam" id="PF00593"/>
    </source>
</evidence>
<dbReference type="EMBL" id="JBHTLD010000010">
    <property type="protein sequence ID" value="MFD1185044.1"/>
    <property type="molecule type" value="Genomic_DNA"/>
</dbReference>
<dbReference type="InterPro" id="IPR023996">
    <property type="entry name" value="TonB-dep_OMP_SusC/RagA"/>
</dbReference>
<organism evidence="13 14">
    <name type="scientific">Pontibacter rugosus</name>
    <dbReference type="NCBI Taxonomy" id="1745966"/>
    <lineage>
        <taxon>Bacteria</taxon>
        <taxon>Pseudomonadati</taxon>
        <taxon>Bacteroidota</taxon>
        <taxon>Cytophagia</taxon>
        <taxon>Cytophagales</taxon>
        <taxon>Hymenobacteraceae</taxon>
        <taxon>Pontibacter</taxon>
    </lineage>
</organism>
<keyword evidence="2 8" id="KW-0813">Transport</keyword>
<reference evidence="14" key="1">
    <citation type="journal article" date="2019" name="Int. J. Syst. Evol. Microbiol.">
        <title>The Global Catalogue of Microorganisms (GCM) 10K type strain sequencing project: providing services to taxonomists for standard genome sequencing and annotation.</title>
        <authorList>
            <consortium name="The Broad Institute Genomics Platform"/>
            <consortium name="The Broad Institute Genome Sequencing Center for Infectious Disease"/>
            <person name="Wu L."/>
            <person name="Ma J."/>
        </authorList>
    </citation>
    <scope>NUCLEOTIDE SEQUENCE [LARGE SCALE GENOMIC DNA]</scope>
    <source>
        <strain evidence="14">JCM 31319</strain>
    </source>
</reference>
<evidence type="ECO:0000256" key="7">
    <source>
        <dbReference type="ARBA" id="ARBA00023237"/>
    </source>
</evidence>
<dbReference type="InterPro" id="IPR037066">
    <property type="entry name" value="Plug_dom_sf"/>
</dbReference>
<dbReference type="PROSITE" id="PS52016">
    <property type="entry name" value="TONB_DEPENDENT_REC_3"/>
    <property type="match status" value="1"/>
</dbReference>
<evidence type="ECO:0000256" key="6">
    <source>
        <dbReference type="ARBA" id="ARBA00023136"/>
    </source>
</evidence>
<dbReference type="InterPro" id="IPR039426">
    <property type="entry name" value="TonB-dep_rcpt-like"/>
</dbReference>
<comment type="subcellular location">
    <subcellularLocation>
        <location evidence="1 8">Cell outer membrane</location>
        <topology evidence="1 8">Multi-pass membrane protein</topology>
    </subcellularLocation>
</comment>
<evidence type="ECO:0000259" key="12">
    <source>
        <dbReference type="Pfam" id="PF07715"/>
    </source>
</evidence>
<dbReference type="Pfam" id="PF13715">
    <property type="entry name" value="CarbopepD_reg_2"/>
    <property type="match status" value="1"/>
</dbReference>
<keyword evidence="10" id="KW-0732">Signal</keyword>
<protein>
    <submittedName>
        <fullName evidence="13">SusC/RagA family TonB-linked outer membrane protein</fullName>
    </submittedName>
</protein>
<feature type="chain" id="PRO_5047147841" evidence="10">
    <location>
        <begin position="28"/>
        <end position="1096"/>
    </location>
</feature>
<evidence type="ECO:0000256" key="10">
    <source>
        <dbReference type="SAM" id="SignalP"/>
    </source>
</evidence>
<dbReference type="InterPro" id="IPR036942">
    <property type="entry name" value="Beta-barrel_TonB_sf"/>
</dbReference>
<dbReference type="SUPFAM" id="SSF56935">
    <property type="entry name" value="Porins"/>
    <property type="match status" value="1"/>
</dbReference>
<keyword evidence="4 8" id="KW-0812">Transmembrane</keyword>
<name>A0ABW3SJP0_9BACT</name>
<dbReference type="InterPro" id="IPR023997">
    <property type="entry name" value="TonB-dep_OMP_SusC/RagA_CS"/>
</dbReference>
<dbReference type="NCBIfam" id="TIGR04056">
    <property type="entry name" value="OMP_RagA_SusC"/>
    <property type="match status" value="1"/>
</dbReference>
<dbReference type="InterPro" id="IPR012910">
    <property type="entry name" value="Plug_dom"/>
</dbReference>
<feature type="signal peptide" evidence="10">
    <location>
        <begin position="1"/>
        <end position="27"/>
    </location>
</feature>
<evidence type="ECO:0000256" key="3">
    <source>
        <dbReference type="ARBA" id="ARBA00022452"/>
    </source>
</evidence>
<evidence type="ECO:0000256" key="9">
    <source>
        <dbReference type="RuleBase" id="RU003357"/>
    </source>
</evidence>
<feature type="domain" description="TonB-dependent receptor plug" evidence="12">
    <location>
        <begin position="231"/>
        <end position="346"/>
    </location>
</feature>
<dbReference type="SUPFAM" id="SSF49464">
    <property type="entry name" value="Carboxypeptidase regulatory domain-like"/>
    <property type="match status" value="1"/>
</dbReference>
<keyword evidence="14" id="KW-1185">Reference proteome</keyword>
<evidence type="ECO:0000256" key="8">
    <source>
        <dbReference type="PROSITE-ProRule" id="PRU01360"/>
    </source>
</evidence>
<comment type="caution">
    <text evidence="13">The sequence shown here is derived from an EMBL/GenBank/DDBJ whole genome shotgun (WGS) entry which is preliminary data.</text>
</comment>
<comment type="similarity">
    <text evidence="8 9">Belongs to the TonB-dependent receptor family.</text>
</comment>
<keyword evidence="5 9" id="KW-0798">TonB box</keyword>
<evidence type="ECO:0000256" key="4">
    <source>
        <dbReference type="ARBA" id="ARBA00022692"/>
    </source>
</evidence>
<evidence type="ECO:0000313" key="14">
    <source>
        <dbReference type="Proteomes" id="UP001597094"/>
    </source>
</evidence>
<keyword evidence="3 8" id="KW-1134">Transmembrane beta strand</keyword>
<accession>A0ABW3SJP0</accession>
<keyword evidence="6 8" id="KW-0472">Membrane</keyword>
<dbReference type="Pfam" id="PF00593">
    <property type="entry name" value="TonB_dep_Rec_b-barrel"/>
    <property type="match status" value="1"/>
</dbReference>
<feature type="domain" description="TonB-dependent receptor-like beta-barrel" evidence="11">
    <location>
        <begin position="506"/>
        <end position="1060"/>
    </location>
</feature>
<dbReference type="Pfam" id="PF07715">
    <property type="entry name" value="Plug"/>
    <property type="match status" value="1"/>
</dbReference>
<dbReference type="Gene3D" id="2.170.130.10">
    <property type="entry name" value="TonB-dependent receptor, plug domain"/>
    <property type="match status" value="1"/>
</dbReference>
<dbReference type="RefSeq" id="WP_377522620.1">
    <property type="nucleotide sequence ID" value="NZ_JBHTLD010000010.1"/>
</dbReference>
<proteinExistence type="inferred from homology"/>
<dbReference type="InterPro" id="IPR000531">
    <property type="entry name" value="Beta-barrel_TonB"/>
</dbReference>
<evidence type="ECO:0000256" key="1">
    <source>
        <dbReference type="ARBA" id="ARBA00004571"/>
    </source>
</evidence>
<dbReference type="Proteomes" id="UP001597094">
    <property type="component" value="Unassembled WGS sequence"/>
</dbReference>
<evidence type="ECO:0000256" key="2">
    <source>
        <dbReference type="ARBA" id="ARBA00022448"/>
    </source>
</evidence>
<gene>
    <name evidence="13" type="ORF">ACFQ2O_02415</name>
</gene>
<keyword evidence="7 8" id="KW-0998">Cell outer membrane</keyword>
<dbReference type="Gene3D" id="2.40.170.20">
    <property type="entry name" value="TonB-dependent receptor, beta-barrel domain"/>
    <property type="match status" value="1"/>
</dbReference>
<dbReference type="Gene3D" id="2.60.40.1120">
    <property type="entry name" value="Carboxypeptidase-like, regulatory domain"/>
    <property type="match status" value="1"/>
</dbReference>
<sequence length="1096" mass="120809">MRKKSTNRIRTSSLIVAACFLSFSGNAQDHYSAKVAMATTAKASGQSVSSKSLNDVLVSLRNKYGIQFSYKAQMAKNLQLQVPENLETDTNVDALLSKILQPNGLSYKKVNDVYIIQKNAAPVATPVQAAPAKAVNAVQEQTVRGTVTDGAGTPLPGVAVVVKGTTRGTSTDLNGTFTIAVPANATLVFNYLGFTTQEVPVGNQANLNITMQTDTKALQEVVVIGYGTQKKSDVTGAVTAVTSEEFQKGQVTTAEQLITGKVAGVQITSNSGAPGSGSRIRIRGGASLNASNDPLIVIDGVPVDNDQIAGSANPLNFINPNDIASMNILKDASATAIYGSRASNGVIIITTKSGTTGDRMRLNFSTQHSLSTVNKEIDVLGADDFRKVVMEQGTPEQQALLGDANTNWQDLIYRQAYTTDNNLSLSGSVKNLPYRVSVGYLNQEGVLKTSEFERVTGAIKLTPTFLDDHLKVDVNVKGAKTKSRFADTGAIGAAVAFDPTQPVYQDTEFGGYFEWTDVSGNPITIATRNPLSMLEQKRDKGEVFRSIGNVQLDYKFHFLPELRANLNLGYDVSESEGITRSPGTLAAEYYERGSVKEYEEDRTNKLLDFYLNYNKELPGISSRIDATAGYSYQDFLVKKPAFATFRDNGDVRKEADPFPFETQNTLVSFFGRVNYAFKDRYLLTATVRRDGSSRFSEDNRWGTFPSMALAWRIVEESFLKNSAVVSDLKLRVGYGITGQQDISDNDYPFLARYTNSDNASMYRLGDMYYLLLRPEGYDANLKWEETQTYNAGIDFGFLNNRLYGSLDYYNRKTDDLLSVIAVPAGTNLTNLLLTNVGSIDSEGLEAVVNFVAVDKEDLEWTVGVNGSWNRNEITKLNTVKDENSVGVLVGGISGATGRNIQIHSVGYAPYSYYVYKQVYDESGRPIEGLYADLNNDGIVNDADRYRYKNPEPRFYLGFNSQLNYKNWSLGMLMRASLNNYVYNNVYSNNAAYDVFKAGEYLGNLVDNVYETQFNMRQYESDYYIENASFLRMENINLGYNFGKVLNDKANLRLSASVQNVFTVSKYKGLDPEIAGGIDNNFYPRPTVYTIGLNLEL</sequence>
<evidence type="ECO:0000256" key="5">
    <source>
        <dbReference type="ARBA" id="ARBA00023077"/>
    </source>
</evidence>
<evidence type="ECO:0000313" key="13">
    <source>
        <dbReference type="EMBL" id="MFD1185044.1"/>
    </source>
</evidence>
<dbReference type="NCBIfam" id="TIGR04057">
    <property type="entry name" value="SusC_RagA_signa"/>
    <property type="match status" value="1"/>
</dbReference>
<dbReference type="InterPro" id="IPR008969">
    <property type="entry name" value="CarboxyPept-like_regulatory"/>
</dbReference>